<proteinExistence type="predicted"/>
<dbReference type="EMBL" id="JBGBPQ010000007">
    <property type="protein sequence ID" value="KAL1522145.1"/>
    <property type="molecule type" value="Genomic_DNA"/>
</dbReference>
<keyword evidence="2" id="KW-1185">Reference proteome</keyword>
<name>A0AB34JMF7_PRYPA</name>
<reference evidence="1 2" key="1">
    <citation type="journal article" date="2024" name="Science">
        <title>Giant polyketide synthase enzymes in the biosynthesis of giant marine polyether toxins.</title>
        <authorList>
            <person name="Fallon T.R."/>
            <person name="Shende V.V."/>
            <person name="Wierzbicki I.H."/>
            <person name="Pendleton A.L."/>
            <person name="Watervoot N.F."/>
            <person name="Auber R.P."/>
            <person name="Gonzalez D.J."/>
            <person name="Wisecaver J.H."/>
            <person name="Moore B.S."/>
        </authorList>
    </citation>
    <scope>NUCLEOTIDE SEQUENCE [LARGE SCALE GENOMIC DNA]</scope>
    <source>
        <strain evidence="1 2">12B1</strain>
    </source>
</reference>
<evidence type="ECO:0000313" key="1">
    <source>
        <dbReference type="EMBL" id="KAL1522145.1"/>
    </source>
</evidence>
<dbReference type="Proteomes" id="UP001515480">
    <property type="component" value="Unassembled WGS sequence"/>
</dbReference>
<dbReference type="AlphaFoldDB" id="A0AB34JMF7"/>
<evidence type="ECO:0000313" key="2">
    <source>
        <dbReference type="Proteomes" id="UP001515480"/>
    </source>
</evidence>
<gene>
    <name evidence="1" type="ORF">AB1Y20_021785</name>
</gene>
<comment type="caution">
    <text evidence="1">The sequence shown here is derived from an EMBL/GenBank/DDBJ whole genome shotgun (WGS) entry which is preliminary data.</text>
</comment>
<organism evidence="1 2">
    <name type="scientific">Prymnesium parvum</name>
    <name type="common">Toxic golden alga</name>
    <dbReference type="NCBI Taxonomy" id="97485"/>
    <lineage>
        <taxon>Eukaryota</taxon>
        <taxon>Haptista</taxon>
        <taxon>Haptophyta</taxon>
        <taxon>Prymnesiophyceae</taxon>
        <taxon>Prymnesiales</taxon>
        <taxon>Prymnesiaceae</taxon>
        <taxon>Prymnesium</taxon>
    </lineage>
</organism>
<protein>
    <submittedName>
        <fullName evidence="1">Uncharacterized protein</fullName>
    </submittedName>
</protein>
<accession>A0AB34JMF7</accession>
<sequence length="148" mass="16071">MELGTTKVDELTFNELLALNNWRSDDLNKVLPARAILAAGAFAGSTDRLADFKQLSSPADFSFGARTATYLTTADSLAVPVSSATADAILKGILEDDEKLAEALDAHREDPLLAGWRDVIRRLEFKYRPTNLVSTFALPPDPDCSPGF</sequence>